<dbReference type="PROSITE" id="PS51186">
    <property type="entry name" value="GNAT"/>
    <property type="match status" value="1"/>
</dbReference>
<feature type="domain" description="N-acetyltransferase" evidence="1">
    <location>
        <begin position="156"/>
        <end position="288"/>
    </location>
</feature>
<dbReference type="Proteomes" id="UP001221328">
    <property type="component" value="Unassembled WGS sequence"/>
</dbReference>
<evidence type="ECO:0000259" key="1">
    <source>
        <dbReference type="PROSITE" id="PS51186"/>
    </source>
</evidence>
<accession>A0ABT5G9A0</accession>
<dbReference type="InterPro" id="IPR000182">
    <property type="entry name" value="GNAT_dom"/>
</dbReference>
<reference evidence="2 3" key="1">
    <citation type="journal article" date="2015" name="Int. J. Syst. Evol. Microbiol.">
        <title>Streptomyces gilvifuscus sp. nov., an actinomycete that produces antibacterial compounds isolated from soil.</title>
        <authorList>
            <person name="Nguyen T.M."/>
            <person name="Kim J."/>
        </authorList>
    </citation>
    <scope>NUCLEOTIDE SEQUENCE [LARGE SCALE GENOMIC DNA]</scope>
    <source>
        <strain evidence="2 3">T113</strain>
    </source>
</reference>
<dbReference type="InterPro" id="IPR016181">
    <property type="entry name" value="Acyl_CoA_acyltransferase"/>
</dbReference>
<dbReference type="EMBL" id="JAQOSK010000038">
    <property type="protein sequence ID" value="MDC2961470.1"/>
    <property type="molecule type" value="Genomic_DNA"/>
</dbReference>
<proteinExistence type="predicted"/>
<evidence type="ECO:0000313" key="3">
    <source>
        <dbReference type="Proteomes" id="UP001221328"/>
    </source>
</evidence>
<name>A0ABT5G9A0_9ACTN</name>
<keyword evidence="3" id="KW-1185">Reference proteome</keyword>
<dbReference type="Gene3D" id="3.40.630.30">
    <property type="match status" value="1"/>
</dbReference>
<organism evidence="2 3">
    <name type="scientific">Streptomyces gilvifuscus</name>
    <dbReference type="NCBI Taxonomy" id="1550617"/>
    <lineage>
        <taxon>Bacteria</taxon>
        <taxon>Bacillati</taxon>
        <taxon>Actinomycetota</taxon>
        <taxon>Actinomycetes</taxon>
        <taxon>Kitasatosporales</taxon>
        <taxon>Streptomycetaceae</taxon>
        <taxon>Streptomyces</taxon>
    </lineage>
</organism>
<protein>
    <submittedName>
        <fullName evidence="2">GNAT family N-acetyltransferase</fullName>
    </submittedName>
</protein>
<sequence length="288" mass="31172">MRFHWGWLEPVMTVPYVPTLGPVRRDDPLCDLFEAVVEVAGTGRFLPHDKDARWFDSKAEYVLADAIEHDQYQTLIPTLHEGGARTVKVHVYGTTGLSAGADLARKLAALHGAGRAKVTWFLGPDQPDAYAYGVGTRVQFKDFTDGPGPAADAPVLDYKELPEPERFAVFAERMAGDGFAFLYEGMRAGAVGPVLTVVDGGTIAGAIGPMETISDAVGRARLLPQYFGVLPEYRCAGYGRTLWRAAMHWGHQHGAAYQLLQTEAGGASDRLCSTEGLTSLGFVNQTEA</sequence>
<dbReference type="Pfam" id="PF00583">
    <property type="entry name" value="Acetyltransf_1"/>
    <property type="match status" value="1"/>
</dbReference>
<dbReference type="RefSeq" id="WP_272179288.1">
    <property type="nucleotide sequence ID" value="NZ_JAQOSK010000038.1"/>
</dbReference>
<evidence type="ECO:0000313" key="2">
    <source>
        <dbReference type="EMBL" id="MDC2961470.1"/>
    </source>
</evidence>
<dbReference type="CDD" id="cd04301">
    <property type="entry name" value="NAT_SF"/>
    <property type="match status" value="1"/>
</dbReference>
<dbReference type="SUPFAM" id="SSF55729">
    <property type="entry name" value="Acyl-CoA N-acyltransferases (Nat)"/>
    <property type="match status" value="1"/>
</dbReference>
<comment type="caution">
    <text evidence="2">The sequence shown here is derived from an EMBL/GenBank/DDBJ whole genome shotgun (WGS) entry which is preliminary data.</text>
</comment>
<gene>
    <name evidence="2" type="ORF">PO587_44335</name>
</gene>